<evidence type="ECO:0000313" key="2">
    <source>
        <dbReference type="Proteomes" id="UP000593565"/>
    </source>
</evidence>
<sequence>MKSSIACFNSFEILYLNRFGCTLQPRQALANIIPVTDKKLKTPHNQYEFHISIEEHIPSKKWDPLY</sequence>
<dbReference type="Proteomes" id="UP000593565">
    <property type="component" value="Unassembled WGS sequence"/>
</dbReference>
<proteinExistence type="predicted"/>
<dbReference type="EMBL" id="JAAGNN010000022">
    <property type="protein sequence ID" value="KAF4074326.1"/>
    <property type="molecule type" value="Genomic_DNA"/>
</dbReference>
<gene>
    <name evidence="1" type="ORF">AMELA_G00238210</name>
</gene>
<accession>A0A7J5ZV02</accession>
<keyword evidence="2" id="KW-1185">Reference proteome</keyword>
<reference evidence="1 2" key="1">
    <citation type="submission" date="2020-02" db="EMBL/GenBank/DDBJ databases">
        <title>A chromosome-scale genome assembly of the black bullhead catfish (Ameiurus melas).</title>
        <authorList>
            <person name="Wen M."/>
            <person name="Zham M."/>
            <person name="Cabau C."/>
            <person name="Klopp C."/>
            <person name="Donnadieu C."/>
            <person name="Roques C."/>
            <person name="Bouchez O."/>
            <person name="Lampietro C."/>
            <person name="Jouanno E."/>
            <person name="Herpin A."/>
            <person name="Louis A."/>
            <person name="Berthelot C."/>
            <person name="Parey E."/>
            <person name="Roest-Crollius H."/>
            <person name="Braasch I."/>
            <person name="Postlethwait J."/>
            <person name="Robinson-Rechavi M."/>
            <person name="Echchiki A."/>
            <person name="Begum T."/>
            <person name="Montfort J."/>
            <person name="Schartl M."/>
            <person name="Bobe J."/>
            <person name="Guiguen Y."/>
        </authorList>
    </citation>
    <scope>NUCLEOTIDE SEQUENCE [LARGE SCALE GENOMIC DNA]</scope>
    <source>
        <strain evidence="1">M_S1</strain>
        <tissue evidence="1">Blood</tissue>
    </source>
</reference>
<comment type="caution">
    <text evidence="1">The sequence shown here is derived from an EMBL/GenBank/DDBJ whole genome shotgun (WGS) entry which is preliminary data.</text>
</comment>
<name>A0A7J5ZV02_AMEME</name>
<evidence type="ECO:0000313" key="1">
    <source>
        <dbReference type="EMBL" id="KAF4074326.1"/>
    </source>
</evidence>
<protein>
    <submittedName>
        <fullName evidence="1">Uncharacterized protein</fullName>
    </submittedName>
</protein>
<dbReference type="AlphaFoldDB" id="A0A7J5ZV02"/>
<organism evidence="1 2">
    <name type="scientific">Ameiurus melas</name>
    <name type="common">Black bullhead</name>
    <name type="synonym">Silurus melas</name>
    <dbReference type="NCBI Taxonomy" id="219545"/>
    <lineage>
        <taxon>Eukaryota</taxon>
        <taxon>Metazoa</taxon>
        <taxon>Chordata</taxon>
        <taxon>Craniata</taxon>
        <taxon>Vertebrata</taxon>
        <taxon>Euteleostomi</taxon>
        <taxon>Actinopterygii</taxon>
        <taxon>Neopterygii</taxon>
        <taxon>Teleostei</taxon>
        <taxon>Ostariophysi</taxon>
        <taxon>Siluriformes</taxon>
        <taxon>Ictaluridae</taxon>
        <taxon>Ameiurus</taxon>
    </lineage>
</organism>